<dbReference type="EMBL" id="LT795054">
    <property type="protein sequence ID" value="SJX60191.1"/>
    <property type="molecule type" value="Genomic_DNA"/>
</dbReference>
<gene>
    <name evidence="2" type="ORF">SRS1_11505</name>
</gene>
<accession>A0A2N8U645</accession>
<keyword evidence="1" id="KW-0732">Signal</keyword>
<organism evidence="2 3">
    <name type="scientific">Sporisorium reilianum f. sp. reilianum</name>
    <dbReference type="NCBI Taxonomy" id="72559"/>
    <lineage>
        <taxon>Eukaryota</taxon>
        <taxon>Fungi</taxon>
        <taxon>Dikarya</taxon>
        <taxon>Basidiomycota</taxon>
        <taxon>Ustilaginomycotina</taxon>
        <taxon>Ustilaginomycetes</taxon>
        <taxon>Ustilaginales</taxon>
        <taxon>Ustilaginaceae</taxon>
        <taxon>Sporisorium</taxon>
    </lineage>
</organism>
<proteinExistence type="predicted"/>
<feature type="signal peptide" evidence="1">
    <location>
        <begin position="1"/>
        <end position="38"/>
    </location>
</feature>
<evidence type="ECO:0000313" key="3">
    <source>
        <dbReference type="Proteomes" id="UP000239563"/>
    </source>
</evidence>
<sequence length="341" mass="37015">MRQQSTLLAAAAAATSTLTLTAAAAAAAAAAVVPPTTAAPWLPLDPFTPTTGAVPPTRESLDLNEPSIGVSDYLTYNASFSEQAVYDALDLDNGDGTGDPELPGWIDPRTYGGSMLDLVGNGLREPINVIISGKSDKHVLSDLGLKDYIRTIGFSFECLNLHMGNLQRADLGDGKGWIPEMFEYRETGFPGAPGRWVGACWESLYGGNHFRVWKQNGTLANTGAWFLAVSKEKNLKYHHTIDRDGYNVGRDLLVAAAERGGKWNNVYYKADVEWVDGLLEPGRHGINHNIGQDGRTAVLTVKKVDALSRGFFFWGLEAITNWIAERIAAHLGRLLRTIGMI</sequence>
<evidence type="ECO:0000256" key="1">
    <source>
        <dbReference type="SAM" id="SignalP"/>
    </source>
</evidence>
<feature type="chain" id="PRO_5014634179" evidence="1">
    <location>
        <begin position="39"/>
        <end position="341"/>
    </location>
</feature>
<dbReference type="AlphaFoldDB" id="A0A2N8U645"/>
<name>A0A2N8U645_9BASI</name>
<evidence type="ECO:0000313" key="2">
    <source>
        <dbReference type="EMBL" id="SJX60191.1"/>
    </source>
</evidence>
<reference evidence="2 3" key="1">
    <citation type="submission" date="2017-02" db="EMBL/GenBank/DDBJ databases">
        <authorList>
            <person name="Peterson S.W."/>
        </authorList>
    </citation>
    <scope>NUCLEOTIDE SEQUENCE [LARGE SCALE GENOMIC DNA]</scope>
    <source>
        <strain evidence="2 3">SRS1_H2-8</strain>
    </source>
</reference>
<dbReference type="Proteomes" id="UP000239563">
    <property type="component" value="Chromosome I"/>
</dbReference>
<protein>
    <submittedName>
        <fullName evidence="2">Uncharacterized protein</fullName>
    </submittedName>
</protein>